<feature type="region of interest" description="Disordered" evidence="1">
    <location>
        <begin position="615"/>
        <end position="638"/>
    </location>
</feature>
<dbReference type="HOGENOM" id="CLU_005823_0_0_1"/>
<gene>
    <name evidence="2" type="ORF">LACBIDRAFT_303348</name>
</gene>
<feature type="compositionally biased region" description="Polar residues" evidence="1">
    <location>
        <begin position="19"/>
        <end position="37"/>
    </location>
</feature>
<evidence type="ECO:0000256" key="1">
    <source>
        <dbReference type="SAM" id="MobiDB-lite"/>
    </source>
</evidence>
<accession>B0DJC9</accession>
<dbReference type="InParanoid" id="B0DJC9"/>
<dbReference type="Proteomes" id="UP000001194">
    <property type="component" value="Unassembled WGS sequence"/>
</dbReference>
<dbReference type="KEGG" id="lbc:LACBIDRAFT_303348"/>
<dbReference type="OrthoDB" id="3057390at2759"/>
<dbReference type="RefSeq" id="XP_001883943.1">
    <property type="nucleotide sequence ID" value="XM_001883908.1"/>
</dbReference>
<evidence type="ECO:0000313" key="2">
    <source>
        <dbReference type="EMBL" id="EDR05385.1"/>
    </source>
</evidence>
<feature type="region of interest" description="Disordered" evidence="1">
    <location>
        <begin position="16"/>
        <end position="49"/>
    </location>
</feature>
<dbReference type="GeneID" id="6079693"/>
<sequence length="1301" mass="145626">MPPRMFLDYVHVPPRVHGASNQRLPTTSDKQLRTQVRPQRGTRNHTEALFSDCVLEDSEESDSFSPIGISEDHSDSSDIHLPARIHGKRKGTAAKPEEGTTSSKRQKKTGRVVLPTPIIVPPGASSSNKHNLALDAASAFTFKFLDTHTCDCATLPVNHPQKQCNVLRYFDLYYSSSLNAIICYKHGCFVLMERWFSHLQLVNRDGSHAHKCTDPKARKKAELTAMKAHVEASFHPAVSESDNALVLPSHLQDILPMAILYEGERPPILARYPCPVSGCSAWVAISKNKTSGYEHDLNKHVVKVHCSKLTNYPQRSKMPIWTQRLKLGQSTYHVFQLPSGWSPPTQAPSYPLPTISHLTQLSQQNLLPPPPPLPPQASWMHDLGWSSYRATMPWTDAFLRRALEPPSLSLASQTRGSLKWLELGLNVISDTPPRYLANANLYLDHCHPLVRVAINSGSKLGAFRPLTANRYKQYGAFLTQAVSMILRMVHEKIVLQEKQSGGILPCTQTQLEAAVGLYRVIMEGMGTYEEDKLLPSLHTFLDSLLRSGEMPTQLMSFPTDLLLFFSSIRPDGAYSMATIVTSNCAALRYCLLAIFTHVSRCSATGLKDFAWFEKPKPSSPSDSSVEGEKGPDADGTDYISEQALGCESEGAAEEELFDSQASQDDSIEEEDIEAVLERIMDDTYESVTAIPSRPEVEVDKDGHSELPQDDGDLGLIYEKIESYLQNTIPGASRGCHDGEVDMETKSESPLSFIHQEIGWVTSRDELERSTPFSRIHRVWGKLHGTTLDQPGSLHFSSLGDGFTWDFQRHQQEPRSVDMRKWALACRLAMDGFQASVKWLSLESKEIHSIKIEDNKLRDAPHRQTSNLERTTVAQRDIFSRILANATDKGGDVGQHLKSWLAEEQKAIEFLAIILCLAGGVSFRGWQLSPILFDCSGDRDRNLWIVDGYVLVSHPKAKQRTQKQAPTFLAFPSAISSDIACYIAIIRPTACMVLKHLEIDDPHHSVVLWSDPIPPVPKISRRCPIISWSGQDISHRLQKFTMREIGTPISPMLARQISQAVIRDKFPRLFDDHVLSSPLIEYAHRCRFPHWQDMGPEVAVQILAVSQMWQALLNLESSTNQPWLSVVENCRIFPSEMVKNWEAAFFKATRVIDKAGVRGLLSLWSNKELLNSQESLSDLIVPVLGHLLFGLESRPVDIDLPLWGLHSRSVARVLQMIRLAADSTCKASLSDIKTHLTSENAKSIYQSALKDVEDFKHSNVCRWDKLSREVYLLHRHSCITPADTLEKPSSLSSVIHLISGLA</sequence>
<protein>
    <submittedName>
        <fullName evidence="2">Predicted protein</fullName>
    </submittedName>
</protein>
<evidence type="ECO:0000313" key="3">
    <source>
        <dbReference type="Proteomes" id="UP000001194"/>
    </source>
</evidence>
<organism evidence="3">
    <name type="scientific">Laccaria bicolor (strain S238N-H82 / ATCC MYA-4686)</name>
    <name type="common">Bicoloured deceiver</name>
    <name type="synonym">Laccaria laccata var. bicolor</name>
    <dbReference type="NCBI Taxonomy" id="486041"/>
    <lineage>
        <taxon>Eukaryota</taxon>
        <taxon>Fungi</taxon>
        <taxon>Dikarya</taxon>
        <taxon>Basidiomycota</taxon>
        <taxon>Agaricomycotina</taxon>
        <taxon>Agaricomycetes</taxon>
        <taxon>Agaricomycetidae</taxon>
        <taxon>Agaricales</taxon>
        <taxon>Agaricineae</taxon>
        <taxon>Hydnangiaceae</taxon>
        <taxon>Laccaria</taxon>
    </lineage>
</organism>
<feature type="compositionally biased region" description="Basic residues" evidence="1">
    <location>
        <begin position="83"/>
        <end position="92"/>
    </location>
</feature>
<name>B0DJC9_LACBS</name>
<feature type="region of interest" description="Disordered" evidence="1">
    <location>
        <begin position="61"/>
        <end position="109"/>
    </location>
</feature>
<keyword evidence="3" id="KW-1185">Reference proteome</keyword>
<reference evidence="2 3" key="1">
    <citation type="journal article" date="2008" name="Nature">
        <title>The genome of Laccaria bicolor provides insights into mycorrhizal symbiosis.</title>
        <authorList>
            <person name="Martin F."/>
            <person name="Aerts A."/>
            <person name="Ahren D."/>
            <person name="Brun A."/>
            <person name="Danchin E.G.J."/>
            <person name="Duchaussoy F."/>
            <person name="Gibon J."/>
            <person name="Kohler A."/>
            <person name="Lindquist E."/>
            <person name="Pereda V."/>
            <person name="Salamov A."/>
            <person name="Shapiro H.J."/>
            <person name="Wuyts J."/>
            <person name="Blaudez D."/>
            <person name="Buee M."/>
            <person name="Brokstein P."/>
            <person name="Canbaeck B."/>
            <person name="Cohen D."/>
            <person name="Courty P.E."/>
            <person name="Coutinho P.M."/>
            <person name="Delaruelle C."/>
            <person name="Detter J.C."/>
            <person name="Deveau A."/>
            <person name="DiFazio S."/>
            <person name="Duplessis S."/>
            <person name="Fraissinet-Tachet L."/>
            <person name="Lucic E."/>
            <person name="Frey-Klett P."/>
            <person name="Fourrey C."/>
            <person name="Feussner I."/>
            <person name="Gay G."/>
            <person name="Grimwood J."/>
            <person name="Hoegger P.J."/>
            <person name="Jain P."/>
            <person name="Kilaru S."/>
            <person name="Labbe J."/>
            <person name="Lin Y.C."/>
            <person name="Legue V."/>
            <person name="Le Tacon F."/>
            <person name="Marmeisse R."/>
            <person name="Melayah D."/>
            <person name="Montanini B."/>
            <person name="Muratet M."/>
            <person name="Nehls U."/>
            <person name="Niculita-Hirzel H."/>
            <person name="Oudot-Le Secq M.P."/>
            <person name="Peter M."/>
            <person name="Quesneville H."/>
            <person name="Rajashekar B."/>
            <person name="Reich M."/>
            <person name="Rouhier N."/>
            <person name="Schmutz J."/>
            <person name="Yin T."/>
            <person name="Chalot M."/>
            <person name="Henrissat B."/>
            <person name="Kuees U."/>
            <person name="Lucas S."/>
            <person name="Van de Peer Y."/>
            <person name="Podila G.K."/>
            <person name="Polle A."/>
            <person name="Pukkila P.J."/>
            <person name="Richardson P.M."/>
            <person name="Rouze P."/>
            <person name="Sanders I.R."/>
            <person name="Stajich J.E."/>
            <person name="Tunlid A."/>
            <person name="Tuskan G."/>
            <person name="Grigoriev I.V."/>
        </authorList>
    </citation>
    <scope>NUCLEOTIDE SEQUENCE [LARGE SCALE GENOMIC DNA]</scope>
    <source>
        <strain evidence="3">S238N-H82 / ATCC MYA-4686</strain>
    </source>
</reference>
<dbReference type="EMBL" id="DS547113">
    <property type="protein sequence ID" value="EDR05385.1"/>
    <property type="molecule type" value="Genomic_DNA"/>
</dbReference>
<proteinExistence type="predicted"/>